<accession>A0A1E4TTU0</accession>
<evidence type="ECO:0000256" key="3">
    <source>
        <dbReference type="ARBA" id="ARBA00022448"/>
    </source>
</evidence>
<evidence type="ECO:0000256" key="9">
    <source>
        <dbReference type="ARBA" id="ARBA00023136"/>
    </source>
</evidence>
<protein>
    <recommendedName>
        <fullName evidence="11">ATP synthase F(0) complex subunit e, mitochondrial</fullName>
    </recommendedName>
</protein>
<sequence length="93" mass="10107">MSTTFNVLRWSSLAAGVVYGVYHNQVLKSAGKEKEEQAEYAHKQKLIAEAKAEYAKLNAPAETKTEAIGSLNLDDPNIDFAKVILGAVEGLKN</sequence>
<proteinExistence type="inferred from homology"/>
<keyword evidence="13" id="KW-1185">Reference proteome</keyword>
<evidence type="ECO:0000256" key="8">
    <source>
        <dbReference type="ARBA" id="ARBA00023128"/>
    </source>
</evidence>
<keyword evidence="8 11" id="KW-0496">Mitochondrion</keyword>
<keyword evidence="7 11" id="KW-0406">Ion transport</keyword>
<comment type="subcellular location">
    <subcellularLocation>
        <location evidence="1 11">Mitochondrion inner membrane</location>
    </subcellularLocation>
</comment>
<keyword evidence="5 11" id="KW-0375">Hydrogen ion transport</keyword>
<comment type="similarity">
    <text evidence="2 11">Belongs to the ATPase e subunit family.</text>
</comment>
<keyword evidence="6 11" id="KW-0999">Mitochondrion inner membrane</keyword>
<evidence type="ECO:0000313" key="12">
    <source>
        <dbReference type="EMBL" id="ODV95156.1"/>
    </source>
</evidence>
<dbReference type="OrthoDB" id="2125027at2759"/>
<dbReference type="InterPro" id="IPR008386">
    <property type="entry name" value="ATP_synth_F0_esu_mt"/>
</dbReference>
<evidence type="ECO:0000256" key="5">
    <source>
        <dbReference type="ARBA" id="ARBA00022781"/>
    </source>
</evidence>
<keyword evidence="4 11" id="KW-0138">CF(0)</keyword>
<gene>
    <name evidence="12" type="ORF">PACTADRAFT_49900</name>
</gene>
<keyword evidence="9" id="KW-0472">Membrane</keyword>
<evidence type="ECO:0000256" key="2">
    <source>
        <dbReference type="ARBA" id="ARBA00007333"/>
    </source>
</evidence>
<evidence type="ECO:0000313" key="13">
    <source>
        <dbReference type="Proteomes" id="UP000094236"/>
    </source>
</evidence>
<dbReference type="Proteomes" id="UP000094236">
    <property type="component" value="Unassembled WGS sequence"/>
</dbReference>
<dbReference type="EMBL" id="KV454014">
    <property type="protein sequence ID" value="ODV95156.1"/>
    <property type="molecule type" value="Genomic_DNA"/>
</dbReference>
<organism evidence="12 13">
    <name type="scientific">Pachysolen tannophilus NRRL Y-2460</name>
    <dbReference type="NCBI Taxonomy" id="669874"/>
    <lineage>
        <taxon>Eukaryota</taxon>
        <taxon>Fungi</taxon>
        <taxon>Dikarya</taxon>
        <taxon>Ascomycota</taxon>
        <taxon>Saccharomycotina</taxon>
        <taxon>Pichiomycetes</taxon>
        <taxon>Pachysolenaceae</taxon>
        <taxon>Pachysolen</taxon>
    </lineage>
</organism>
<evidence type="ECO:0000256" key="1">
    <source>
        <dbReference type="ARBA" id="ARBA00004273"/>
    </source>
</evidence>
<reference evidence="13" key="1">
    <citation type="submission" date="2016-05" db="EMBL/GenBank/DDBJ databases">
        <title>Comparative genomics of biotechnologically important yeasts.</title>
        <authorList>
            <consortium name="DOE Joint Genome Institute"/>
            <person name="Riley R."/>
            <person name="Haridas S."/>
            <person name="Wolfe K.H."/>
            <person name="Lopes M.R."/>
            <person name="Hittinger C.T."/>
            <person name="Goker M."/>
            <person name="Salamov A."/>
            <person name="Wisecaver J."/>
            <person name="Long T.M."/>
            <person name="Aerts A.L."/>
            <person name="Barry K."/>
            <person name="Choi C."/>
            <person name="Clum A."/>
            <person name="Coughlan A.Y."/>
            <person name="Deshpande S."/>
            <person name="Douglass A.P."/>
            <person name="Hanson S.J."/>
            <person name="Klenk H.-P."/>
            <person name="Labutti K."/>
            <person name="Lapidus A."/>
            <person name="Lindquist E."/>
            <person name="Lipzen A."/>
            <person name="Meier-Kolthoff J.P."/>
            <person name="Ohm R.A."/>
            <person name="Otillar R.P."/>
            <person name="Pangilinan J."/>
            <person name="Peng Y."/>
            <person name="Rokas A."/>
            <person name="Rosa C.A."/>
            <person name="Scheuner C."/>
            <person name="Sibirny A.A."/>
            <person name="Slot J.C."/>
            <person name="Stielow J.B."/>
            <person name="Sun H."/>
            <person name="Kurtzman C.P."/>
            <person name="Blackwell M."/>
            <person name="Grigoriev I.V."/>
            <person name="Jeffries T.W."/>
        </authorList>
    </citation>
    <scope>NUCLEOTIDE SEQUENCE [LARGE SCALE GENOMIC DNA]</scope>
    <source>
        <strain evidence="13">NRRL Y-2460</strain>
    </source>
</reference>
<dbReference type="GO" id="GO:0015078">
    <property type="term" value="F:proton transmembrane transporter activity"/>
    <property type="evidence" value="ECO:0007669"/>
    <property type="project" value="InterPro"/>
</dbReference>
<dbReference type="GO" id="GO:0045259">
    <property type="term" value="C:proton-transporting ATP synthase complex"/>
    <property type="evidence" value="ECO:0007669"/>
    <property type="project" value="UniProtKB-UniRule"/>
</dbReference>
<keyword evidence="3 11" id="KW-0813">Transport</keyword>
<comment type="function">
    <text evidence="11">Subunit e, of the mitochondrial membrane ATP synthase complex (F(1)F(0) ATP synthase or Complex V) that produces ATP from ADP in the presence of a proton gradient across the membrane which is generated by electron transport complexes of the respiratory chain. ATP synthase complex consist of a soluble F(1) head domain - the catalytic core - and a membrane F(1) domain - the membrane proton channel. These two domains are linked by a central stalk rotating inside the F(1) region and a stationary peripheral stalk. During catalysis, ATP synthesis in the catalytic domain of F(1) is coupled via a rotary mechanism of the central stalk subunits to proton translocation. In vivo, can only synthesize ATP although its ATP hydrolase activity can be activated artificially in vitro. Part of the complex F(0) domain.</text>
</comment>
<dbReference type="GO" id="GO:0005743">
    <property type="term" value="C:mitochondrial inner membrane"/>
    <property type="evidence" value="ECO:0007669"/>
    <property type="project" value="UniProtKB-SubCell"/>
</dbReference>
<dbReference type="GO" id="GO:0015986">
    <property type="term" value="P:proton motive force-driven ATP synthesis"/>
    <property type="evidence" value="ECO:0007669"/>
    <property type="project" value="InterPro"/>
</dbReference>
<name>A0A1E4TTU0_PACTA</name>
<evidence type="ECO:0000256" key="6">
    <source>
        <dbReference type="ARBA" id="ARBA00022792"/>
    </source>
</evidence>
<evidence type="ECO:0000256" key="4">
    <source>
        <dbReference type="ARBA" id="ARBA00022547"/>
    </source>
</evidence>
<dbReference type="STRING" id="669874.A0A1E4TTU0"/>
<dbReference type="Pfam" id="PF05680">
    <property type="entry name" value="ATP-synt_E"/>
    <property type="match status" value="1"/>
</dbReference>
<evidence type="ECO:0000256" key="10">
    <source>
        <dbReference type="ARBA" id="ARBA00023310"/>
    </source>
</evidence>
<evidence type="ECO:0000256" key="7">
    <source>
        <dbReference type="ARBA" id="ARBA00023065"/>
    </source>
</evidence>
<keyword evidence="10 11" id="KW-0066">ATP synthesis</keyword>
<comment type="subunit">
    <text evidence="11">F-type ATPases have 2 components, CF(1) - the catalytic core - and CF(0) - the membrane proton channel. CF(1) and CF(0) have multiple subunits.</text>
</comment>
<dbReference type="AlphaFoldDB" id="A0A1E4TTU0"/>
<evidence type="ECO:0000256" key="11">
    <source>
        <dbReference type="RuleBase" id="RU367005"/>
    </source>
</evidence>